<evidence type="ECO:0000313" key="3">
    <source>
        <dbReference type="EMBL" id="GAA4144020.1"/>
    </source>
</evidence>
<evidence type="ECO:0000313" key="4">
    <source>
        <dbReference type="Proteomes" id="UP001500101"/>
    </source>
</evidence>
<feature type="transmembrane region" description="Helical" evidence="1">
    <location>
        <begin position="87"/>
        <end position="109"/>
    </location>
</feature>
<evidence type="ECO:0000256" key="1">
    <source>
        <dbReference type="SAM" id="Phobius"/>
    </source>
</evidence>
<feature type="transmembrane region" description="Helical" evidence="1">
    <location>
        <begin position="46"/>
        <end position="67"/>
    </location>
</feature>
<feature type="transmembrane region" description="Helical" evidence="1">
    <location>
        <begin position="224"/>
        <end position="244"/>
    </location>
</feature>
<dbReference type="PANTHER" id="PTHR43592:SF15">
    <property type="entry name" value="CAAX AMINO TERMINAL PROTEASE FAMILY PROTEIN"/>
    <property type="match status" value="1"/>
</dbReference>
<keyword evidence="4" id="KW-1185">Reference proteome</keyword>
<dbReference type="Proteomes" id="UP001500101">
    <property type="component" value="Unassembled WGS sequence"/>
</dbReference>
<accession>A0ABP7YZE7</accession>
<organism evidence="3 4">
    <name type="scientific">Sphingobacterium kyonggiense</name>
    <dbReference type="NCBI Taxonomy" id="714075"/>
    <lineage>
        <taxon>Bacteria</taxon>
        <taxon>Pseudomonadati</taxon>
        <taxon>Bacteroidota</taxon>
        <taxon>Sphingobacteriia</taxon>
        <taxon>Sphingobacteriales</taxon>
        <taxon>Sphingobacteriaceae</taxon>
        <taxon>Sphingobacterium</taxon>
    </lineage>
</organism>
<dbReference type="Pfam" id="PF02517">
    <property type="entry name" value="Rce1-like"/>
    <property type="match status" value="1"/>
</dbReference>
<feature type="transmembrane region" description="Helical" evidence="1">
    <location>
        <begin position="183"/>
        <end position="204"/>
    </location>
</feature>
<feature type="transmembrane region" description="Helical" evidence="1">
    <location>
        <begin position="264"/>
        <end position="281"/>
    </location>
</feature>
<keyword evidence="1" id="KW-0812">Transmembrane</keyword>
<evidence type="ECO:0000259" key="2">
    <source>
        <dbReference type="Pfam" id="PF02517"/>
    </source>
</evidence>
<sequence>MILLGLTLGCAFVTQFLGLIGFVLVTGKADWLFNPDAAAGLLESPGFLYTTLLISSVGTFLLPSLILQNMEKGQYRYFPSNTNKIGLYLLLTLLFLVVFNPAMEFISLWNQKMSFPESMKGIETWMFDKEQESSYIIEKVIVTTSPLFLFLNLIVMAVVPAIVEEFYFRGSLQGILTRMFGNIHVAIWVTAIVFSAIHLQFYGFFPRMILGLIFGYSFYWTQNIWVAVFGHFINNAAVTIIAYVLLNEGKTFKEIQTMESYSSIYYILSVLLAIAVGYYFYQVSRKSHEHKQSQLG</sequence>
<name>A0ABP7YZE7_9SPHI</name>
<gene>
    <name evidence="3" type="ORF">GCM10022216_26440</name>
</gene>
<dbReference type="PANTHER" id="PTHR43592">
    <property type="entry name" value="CAAX AMINO TERMINAL PROTEASE"/>
    <property type="match status" value="1"/>
</dbReference>
<dbReference type="EMBL" id="BAAAZI010000011">
    <property type="protein sequence ID" value="GAA4144020.1"/>
    <property type="molecule type" value="Genomic_DNA"/>
</dbReference>
<feature type="transmembrane region" description="Helical" evidence="1">
    <location>
        <begin position="6"/>
        <end position="25"/>
    </location>
</feature>
<keyword evidence="1" id="KW-1133">Transmembrane helix</keyword>
<proteinExistence type="predicted"/>
<reference evidence="4" key="1">
    <citation type="journal article" date="2019" name="Int. J. Syst. Evol. Microbiol.">
        <title>The Global Catalogue of Microorganisms (GCM) 10K type strain sequencing project: providing services to taxonomists for standard genome sequencing and annotation.</title>
        <authorList>
            <consortium name="The Broad Institute Genomics Platform"/>
            <consortium name="The Broad Institute Genome Sequencing Center for Infectious Disease"/>
            <person name="Wu L."/>
            <person name="Ma J."/>
        </authorList>
    </citation>
    <scope>NUCLEOTIDE SEQUENCE [LARGE SCALE GENOMIC DNA]</scope>
    <source>
        <strain evidence="4">JCM 16704</strain>
    </source>
</reference>
<keyword evidence="1" id="KW-0472">Membrane</keyword>
<comment type="caution">
    <text evidence="3">The sequence shown here is derived from an EMBL/GenBank/DDBJ whole genome shotgun (WGS) entry which is preliminary data.</text>
</comment>
<feature type="transmembrane region" description="Helical" evidence="1">
    <location>
        <begin position="140"/>
        <end position="163"/>
    </location>
</feature>
<feature type="domain" description="CAAX prenyl protease 2/Lysostaphin resistance protein A-like" evidence="2">
    <location>
        <begin position="148"/>
        <end position="236"/>
    </location>
</feature>
<dbReference type="InterPro" id="IPR003675">
    <property type="entry name" value="Rce1/LyrA-like_dom"/>
</dbReference>
<protein>
    <recommendedName>
        <fullName evidence="2">CAAX prenyl protease 2/Lysostaphin resistance protein A-like domain-containing protein</fullName>
    </recommendedName>
</protein>